<dbReference type="AlphaFoldDB" id="A0A286U335"/>
<dbReference type="RefSeq" id="WP_096895871.1">
    <property type="nucleotide sequence ID" value="NZ_BAOS01000034.1"/>
</dbReference>
<gene>
    <name evidence="2" type="ORF">SCALIN_C34_0032</name>
</gene>
<evidence type="ECO:0000256" key="1">
    <source>
        <dbReference type="SAM" id="Phobius"/>
    </source>
</evidence>
<organism evidence="2 3">
    <name type="scientific">Candidatus Scalindua japonica</name>
    <dbReference type="NCBI Taxonomy" id="1284222"/>
    <lineage>
        <taxon>Bacteria</taxon>
        <taxon>Pseudomonadati</taxon>
        <taxon>Planctomycetota</taxon>
        <taxon>Candidatus Brocadiia</taxon>
        <taxon>Candidatus Brocadiales</taxon>
        <taxon>Candidatus Scalinduaceae</taxon>
        <taxon>Candidatus Scalindua</taxon>
    </lineage>
</organism>
<keyword evidence="3" id="KW-1185">Reference proteome</keyword>
<evidence type="ECO:0000313" key="3">
    <source>
        <dbReference type="Proteomes" id="UP000218542"/>
    </source>
</evidence>
<accession>A0A286U335</accession>
<evidence type="ECO:0000313" key="2">
    <source>
        <dbReference type="EMBL" id="GAX62481.1"/>
    </source>
</evidence>
<proteinExistence type="predicted"/>
<keyword evidence="1" id="KW-0472">Membrane</keyword>
<dbReference type="EMBL" id="BAOS01000034">
    <property type="protein sequence ID" value="GAX62481.1"/>
    <property type="molecule type" value="Genomic_DNA"/>
</dbReference>
<sequence>MVNIDKYLNLVEHNSNLLRLITEKPSGSYKDVDFSDWQVTIIFYISCIYLKSVCSIFGLDVQNHFTIRKTMNERDELRPIFNDYRKIEEASRDARYEGKKFEERIIKKRILPRFNTVRDCVVEIIKNNGISKVPVVNLDFL</sequence>
<dbReference type="OrthoDB" id="9847639at2"/>
<keyword evidence="1" id="KW-0812">Transmembrane</keyword>
<keyword evidence="1" id="KW-1133">Transmembrane helix</keyword>
<protein>
    <submittedName>
        <fullName evidence="2">Glyceraldehyde-3-phosphate dehydrogenase/erythrose-4-phosphate dehydrogenase</fullName>
    </submittedName>
</protein>
<reference evidence="3" key="1">
    <citation type="journal article" date="2017" name="Environ. Microbiol. Rep.">
        <title>Genetic Diversity of Marine Anaerobic Ammonium-Oxidizing Bacteria as Revealed by Genomic and Proteomic Analyses of 'Candidatus Scalindua japonica'.</title>
        <authorList>
            <person name="Oshiki M."/>
            <person name="Mizuto K."/>
            <person name="Kimura Z."/>
            <person name="Kindaichi T."/>
            <person name="Satoh H."/>
            <person name="Okabe S."/>
        </authorList>
    </citation>
    <scope>NUCLEOTIDE SEQUENCE [LARGE SCALE GENOMIC DNA]</scope>
    <source>
        <strain evidence="3">husup-a2</strain>
    </source>
</reference>
<feature type="transmembrane region" description="Helical" evidence="1">
    <location>
        <begin position="41"/>
        <end position="61"/>
    </location>
</feature>
<comment type="caution">
    <text evidence="2">The sequence shown here is derived from an EMBL/GenBank/DDBJ whole genome shotgun (WGS) entry which is preliminary data.</text>
</comment>
<dbReference type="Proteomes" id="UP000218542">
    <property type="component" value="Unassembled WGS sequence"/>
</dbReference>
<name>A0A286U335_9BACT</name>